<evidence type="ECO:0000313" key="2">
    <source>
        <dbReference type="EMBL" id="KYO33746.1"/>
    </source>
</evidence>
<dbReference type="Proteomes" id="UP000050525">
    <property type="component" value="Unassembled WGS sequence"/>
</dbReference>
<feature type="chain" id="PRO_5007585882" evidence="1">
    <location>
        <begin position="28"/>
        <end position="131"/>
    </location>
</feature>
<dbReference type="AlphaFoldDB" id="A0A151NAE3"/>
<protein>
    <submittedName>
        <fullName evidence="2">Uncharacterized protein</fullName>
    </submittedName>
</protein>
<gene>
    <name evidence="2" type="ORF">Y1Q_0008871</name>
</gene>
<accession>A0A151NAE3</accession>
<feature type="signal peptide" evidence="1">
    <location>
        <begin position="1"/>
        <end position="27"/>
    </location>
</feature>
<name>A0A151NAE3_ALLMI</name>
<evidence type="ECO:0000313" key="3">
    <source>
        <dbReference type="Proteomes" id="UP000050525"/>
    </source>
</evidence>
<proteinExistence type="predicted"/>
<sequence length="131" mass="15098">MGMCQLCRRRTLYWTLLLDWLLMAAEDQQTDVQMWKLNDTAAQQDRLWVDDMNEEVWDQEDWELRVELQALEHENMKAVWEQGAVVARAVQTTENDHRVLSTILALAVAFVVPTALPLSLAPPAPWQPPTA</sequence>
<dbReference type="EMBL" id="AKHW03003682">
    <property type="protein sequence ID" value="KYO33746.1"/>
    <property type="molecule type" value="Genomic_DNA"/>
</dbReference>
<organism evidence="2 3">
    <name type="scientific">Alligator mississippiensis</name>
    <name type="common">American alligator</name>
    <dbReference type="NCBI Taxonomy" id="8496"/>
    <lineage>
        <taxon>Eukaryota</taxon>
        <taxon>Metazoa</taxon>
        <taxon>Chordata</taxon>
        <taxon>Craniata</taxon>
        <taxon>Vertebrata</taxon>
        <taxon>Euteleostomi</taxon>
        <taxon>Archelosauria</taxon>
        <taxon>Archosauria</taxon>
        <taxon>Crocodylia</taxon>
        <taxon>Alligatoridae</taxon>
        <taxon>Alligatorinae</taxon>
        <taxon>Alligator</taxon>
    </lineage>
</organism>
<evidence type="ECO:0000256" key="1">
    <source>
        <dbReference type="SAM" id="SignalP"/>
    </source>
</evidence>
<reference evidence="2 3" key="1">
    <citation type="journal article" date="2012" name="Genome Biol.">
        <title>Sequencing three crocodilian genomes to illuminate the evolution of archosaurs and amniotes.</title>
        <authorList>
            <person name="St John J.A."/>
            <person name="Braun E.L."/>
            <person name="Isberg S.R."/>
            <person name="Miles L.G."/>
            <person name="Chong A.Y."/>
            <person name="Gongora J."/>
            <person name="Dalzell P."/>
            <person name="Moran C."/>
            <person name="Bed'hom B."/>
            <person name="Abzhanov A."/>
            <person name="Burgess S.C."/>
            <person name="Cooksey A.M."/>
            <person name="Castoe T.A."/>
            <person name="Crawford N.G."/>
            <person name="Densmore L.D."/>
            <person name="Drew J.C."/>
            <person name="Edwards S.V."/>
            <person name="Faircloth B.C."/>
            <person name="Fujita M.K."/>
            <person name="Greenwold M.J."/>
            <person name="Hoffmann F.G."/>
            <person name="Howard J.M."/>
            <person name="Iguchi T."/>
            <person name="Janes D.E."/>
            <person name="Khan S.Y."/>
            <person name="Kohno S."/>
            <person name="de Koning A.J."/>
            <person name="Lance S.L."/>
            <person name="McCarthy F.M."/>
            <person name="McCormack J.E."/>
            <person name="Merchant M.E."/>
            <person name="Peterson D.G."/>
            <person name="Pollock D.D."/>
            <person name="Pourmand N."/>
            <person name="Raney B.J."/>
            <person name="Roessler K.A."/>
            <person name="Sanford J.R."/>
            <person name="Sawyer R.H."/>
            <person name="Schmidt C.J."/>
            <person name="Triplett E.W."/>
            <person name="Tuberville T.D."/>
            <person name="Venegas-Anaya M."/>
            <person name="Howard J.T."/>
            <person name="Jarvis E.D."/>
            <person name="Guillette L.J.Jr."/>
            <person name="Glenn T.C."/>
            <person name="Green R.E."/>
            <person name="Ray D.A."/>
        </authorList>
    </citation>
    <scope>NUCLEOTIDE SEQUENCE [LARGE SCALE GENOMIC DNA]</scope>
    <source>
        <strain evidence="2">KSC_2009_1</strain>
    </source>
</reference>
<comment type="caution">
    <text evidence="2">The sequence shown here is derived from an EMBL/GenBank/DDBJ whole genome shotgun (WGS) entry which is preliminary data.</text>
</comment>
<keyword evidence="1" id="KW-0732">Signal</keyword>
<keyword evidence="3" id="KW-1185">Reference proteome</keyword>